<comment type="caution">
    <text evidence="2">The sequence shown here is derived from an EMBL/GenBank/DDBJ whole genome shotgun (WGS) entry which is preliminary data.</text>
</comment>
<dbReference type="AlphaFoldDB" id="A0A9W7KV62"/>
<sequence length="210" mass="23448">MPSSTSEPLNAFLNYLQQTLLLTDEADQPNGESTFISAGRSIMAITRFQEIPDCTSSSALSAVCFEEISKLHKQGEDDTGCLMVLPNLSLDDCPNLSLDDWVEKNVAAPLESLGVSESFTLTTYSDVSTADKSKSPHHAIRLLHRLTDAPIKEGGMTDEEVDRKVDEMYERAERQVREKRRREREKKERKEKKKKAVRDRPGGGGFGDGQ</sequence>
<accession>A0A9W7KV62</accession>
<keyword evidence="3" id="KW-1185">Reference proteome</keyword>
<gene>
    <name evidence="2" type="ORF">TrRE_jg10614</name>
</gene>
<evidence type="ECO:0000313" key="2">
    <source>
        <dbReference type="EMBL" id="GMI12843.1"/>
    </source>
</evidence>
<dbReference type="EMBL" id="BRXZ01000497">
    <property type="protein sequence ID" value="GMI12843.1"/>
    <property type="molecule type" value="Genomic_DNA"/>
</dbReference>
<feature type="compositionally biased region" description="Basic residues" evidence="1">
    <location>
        <begin position="177"/>
        <end position="197"/>
    </location>
</feature>
<feature type="region of interest" description="Disordered" evidence="1">
    <location>
        <begin position="172"/>
        <end position="210"/>
    </location>
</feature>
<protein>
    <submittedName>
        <fullName evidence="2">Uncharacterized protein</fullName>
    </submittedName>
</protein>
<proteinExistence type="predicted"/>
<dbReference type="Proteomes" id="UP001165082">
    <property type="component" value="Unassembled WGS sequence"/>
</dbReference>
<reference evidence="2" key="1">
    <citation type="submission" date="2022-07" db="EMBL/GenBank/DDBJ databases">
        <title>Genome analysis of Parmales, a sister group of diatoms, reveals the evolutionary specialization of diatoms from phago-mixotrophs to photoautotrophs.</title>
        <authorList>
            <person name="Ban H."/>
            <person name="Sato S."/>
            <person name="Yoshikawa S."/>
            <person name="Kazumasa Y."/>
            <person name="Nakamura Y."/>
            <person name="Ichinomiya M."/>
            <person name="Saitoh K."/>
            <person name="Sato N."/>
            <person name="Blanc-Mathieu R."/>
            <person name="Endo H."/>
            <person name="Kuwata A."/>
            <person name="Ogata H."/>
        </authorList>
    </citation>
    <scope>NUCLEOTIDE SEQUENCE</scope>
</reference>
<dbReference type="OrthoDB" id="10431701at2759"/>
<evidence type="ECO:0000256" key="1">
    <source>
        <dbReference type="SAM" id="MobiDB-lite"/>
    </source>
</evidence>
<organism evidence="2 3">
    <name type="scientific">Triparma retinervis</name>
    <dbReference type="NCBI Taxonomy" id="2557542"/>
    <lineage>
        <taxon>Eukaryota</taxon>
        <taxon>Sar</taxon>
        <taxon>Stramenopiles</taxon>
        <taxon>Ochrophyta</taxon>
        <taxon>Bolidophyceae</taxon>
        <taxon>Parmales</taxon>
        <taxon>Triparmaceae</taxon>
        <taxon>Triparma</taxon>
    </lineage>
</organism>
<name>A0A9W7KV62_9STRA</name>
<evidence type="ECO:0000313" key="3">
    <source>
        <dbReference type="Proteomes" id="UP001165082"/>
    </source>
</evidence>